<protein>
    <recommendedName>
        <fullName evidence="8">Methylisocitrate lyase</fullName>
        <ecNumber evidence="8">4.1.3.30</ecNumber>
    </recommendedName>
</protein>
<dbReference type="GO" id="GO:0019629">
    <property type="term" value="P:propionate catabolic process, 2-methylcitrate cycle"/>
    <property type="evidence" value="ECO:0007669"/>
    <property type="project" value="InterPro"/>
</dbReference>
<dbReference type="SUPFAM" id="SSF51621">
    <property type="entry name" value="Phosphoenolpyruvate/pyruvate domain"/>
    <property type="match status" value="1"/>
</dbReference>
<dbReference type="EC" id="4.1.3.30" evidence="8"/>
<dbReference type="InterPro" id="IPR015813">
    <property type="entry name" value="Pyrv/PenolPyrv_kinase-like_dom"/>
</dbReference>
<evidence type="ECO:0000256" key="6">
    <source>
        <dbReference type="ARBA" id="ARBA00051150"/>
    </source>
</evidence>
<gene>
    <name evidence="9" type="primary">prpB</name>
    <name evidence="9" type="ORF">JZ786_22220</name>
</gene>
<dbReference type="CDD" id="cd00377">
    <property type="entry name" value="ICL_PEPM"/>
    <property type="match status" value="1"/>
</dbReference>
<evidence type="ECO:0000313" key="10">
    <source>
        <dbReference type="Proteomes" id="UP000663505"/>
    </source>
</evidence>
<accession>A0A9X7VYC6</accession>
<comment type="cofactor">
    <cofactor evidence="1">
        <name>Mg(2+)</name>
        <dbReference type="ChEBI" id="CHEBI:18420"/>
    </cofactor>
</comment>
<dbReference type="FunFam" id="3.20.20.60:FF:000009">
    <property type="entry name" value="2-methylisocitrate lyase"/>
    <property type="match status" value="1"/>
</dbReference>
<reference evidence="9 10" key="1">
    <citation type="submission" date="2021-02" db="EMBL/GenBank/DDBJ databases">
        <title>Alicyclobacillus curvatus sp. nov. and Alicyclobacillus mengziensis sp. nov., two acidophilic bacteria isolated from acid mine drainage.</title>
        <authorList>
            <person name="Huang Y."/>
        </authorList>
    </citation>
    <scope>NUCLEOTIDE SEQUENCE [LARGE SCALE GENOMIC DNA]</scope>
    <source>
        <strain evidence="9 10">S30H14</strain>
    </source>
</reference>
<dbReference type="Pfam" id="PF13714">
    <property type="entry name" value="PEP_mutase"/>
    <property type="match status" value="1"/>
</dbReference>
<comment type="catalytic activity">
    <reaction evidence="8">
        <text>(2S,3R)-3-hydroxybutane-1,2,3-tricarboxylate = pyruvate + succinate</text>
        <dbReference type="Rhea" id="RHEA:16809"/>
        <dbReference type="ChEBI" id="CHEBI:15361"/>
        <dbReference type="ChEBI" id="CHEBI:30031"/>
        <dbReference type="ChEBI" id="CHEBI:57429"/>
        <dbReference type="EC" id="4.1.3.30"/>
    </reaction>
</comment>
<evidence type="ECO:0000256" key="1">
    <source>
        <dbReference type="ARBA" id="ARBA00001946"/>
    </source>
</evidence>
<dbReference type="AlphaFoldDB" id="A0A9X7VYC6"/>
<comment type="function">
    <text evidence="7">Involved in the methylcitric acid cycle. Catalyzes the cleavage of 2-methylisocitrate to yield pyruvate and succinate.</text>
</comment>
<dbReference type="PANTHER" id="PTHR42905">
    <property type="entry name" value="PHOSPHOENOLPYRUVATE CARBOXYLASE"/>
    <property type="match status" value="1"/>
</dbReference>
<dbReference type="InterPro" id="IPR018523">
    <property type="entry name" value="Isocitrate_lyase_ph_CS"/>
</dbReference>
<keyword evidence="3" id="KW-0479">Metal-binding</keyword>
<dbReference type="PANTHER" id="PTHR42905:SF5">
    <property type="entry name" value="CARBOXYVINYL-CARBOXYPHOSPHONATE PHOSPHORYLMUTASE, CHLOROPLASTIC"/>
    <property type="match status" value="1"/>
</dbReference>
<dbReference type="KEGG" id="afx:JZ786_22220"/>
<dbReference type="InterPro" id="IPR040442">
    <property type="entry name" value="Pyrv_kinase-like_dom_sf"/>
</dbReference>
<keyword evidence="10" id="KW-1185">Reference proteome</keyword>
<evidence type="ECO:0000256" key="8">
    <source>
        <dbReference type="RuleBase" id="RU361121"/>
    </source>
</evidence>
<name>A0A9X7VYC6_9BACL</name>
<dbReference type="EMBL" id="CP071182">
    <property type="protein sequence ID" value="QSO47092.1"/>
    <property type="molecule type" value="Genomic_DNA"/>
</dbReference>
<dbReference type="RefSeq" id="WP_206656454.1">
    <property type="nucleotide sequence ID" value="NZ_CP071182.1"/>
</dbReference>
<evidence type="ECO:0000256" key="2">
    <source>
        <dbReference type="ARBA" id="ARBA00009282"/>
    </source>
</evidence>
<dbReference type="GO" id="GO:0046421">
    <property type="term" value="F:methylisocitrate lyase activity"/>
    <property type="evidence" value="ECO:0007669"/>
    <property type="project" value="UniProtKB-EC"/>
</dbReference>
<keyword evidence="4" id="KW-0460">Magnesium</keyword>
<sequence length="306" mass="33201">MAWLVEQQPSQRELATSFLKQVQGSGTLVIPGAYDGLSALLARQTGFDALYLSGAALTASRGWPDLGLLTAGDIAERLRDVVRAANLPVLVDIDTGFGGVLNVIRTAREMVEASAAAVQIEDQVLPKKCGHLSGKQLISTEEMAQKVHALKQSAPSLVVVARTDAVAVEGFDAAIARARAYVEAGADVIFPEALRTEEQFRAFREAVSIPLLANMTEFGQTPYISVSEFEAWGYNAVIFPVTALRAAAQAAEAVYRQLKANGTQKEFLHQLQTRQELYDTLGYFDYERLDKSIEKSILPQNPGSVD</sequence>
<evidence type="ECO:0000256" key="5">
    <source>
        <dbReference type="ARBA" id="ARBA00023239"/>
    </source>
</evidence>
<evidence type="ECO:0000256" key="4">
    <source>
        <dbReference type="ARBA" id="ARBA00022842"/>
    </source>
</evidence>
<proteinExistence type="inferred from homology"/>
<keyword evidence="5 8" id="KW-0456">Lyase</keyword>
<dbReference type="Proteomes" id="UP000663505">
    <property type="component" value="Chromosome"/>
</dbReference>
<comment type="function">
    <text evidence="8">Catalyzes the thermodynamically favored C-C bond cleavage of (2R,3S)-2-methylisocitrate to yield pyruvate and succinate.</text>
</comment>
<dbReference type="PROSITE" id="PS00161">
    <property type="entry name" value="ISOCITRATE_LYASE"/>
    <property type="match status" value="1"/>
</dbReference>
<comment type="pathway">
    <text evidence="8">Organic acid metabolism; propanoate degradation.</text>
</comment>
<comment type="catalytic activity">
    <reaction evidence="6">
        <text>3-hydroxybutane-1,2,3-tricarboxylate = pyruvate + succinate</text>
        <dbReference type="Rhea" id="RHEA:57504"/>
        <dbReference type="ChEBI" id="CHEBI:15361"/>
        <dbReference type="ChEBI" id="CHEBI:30031"/>
        <dbReference type="ChEBI" id="CHEBI:141790"/>
    </reaction>
</comment>
<dbReference type="Gene3D" id="3.20.20.60">
    <property type="entry name" value="Phosphoenolpyruvate-binding domains"/>
    <property type="match status" value="1"/>
</dbReference>
<dbReference type="InterPro" id="IPR012695">
    <property type="entry name" value="PrpB"/>
</dbReference>
<evidence type="ECO:0000313" key="9">
    <source>
        <dbReference type="EMBL" id="QSO47092.1"/>
    </source>
</evidence>
<dbReference type="NCBIfam" id="TIGR02317">
    <property type="entry name" value="prpB"/>
    <property type="match status" value="1"/>
</dbReference>
<dbReference type="GO" id="GO:0046872">
    <property type="term" value="F:metal ion binding"/>
    <property type="evidence" value="ECO:0007669"/>
    <property type="project" value="UniProtKB-KW"/>
</dbReference>
<evidence type="ECO:0000256" key="7">
    <source>
        <dbReference type="ARBA" id="ARBA00058526"/>
    </source>
</evidence>
<organism evidence="9 10">
    <name type="scientific">Alicyclobacillus mengziensis</name>
    <dbReference type="NCBI Taxonomy" id="2931921"/>
    <lineage>
        <taxon>Bacteria</taxon>
        <taxon>Bacillati</taxon>
        <taxon>Bacillota</taxon>
        <taxon>Bacilli</taxon>
        <taxon>Bacillales</taxon>
        <taxon>Alicyclobacillaceae</taxon>
        <taxon>Alicyclobacillus</taxon>
    </lineage>
</organism>
<dbReference type="InterPro" id="IPR039556">
    <property type="entry name" value="ICL/PEPM"/>
</dbReference>
<comment type="similarity">
    <text evidence="2 8">Belongs to the isocitrate lyase/PEP mutase superfamily. Methylisocitrate lyase family.</text>
</comment>
<evidence type="ECO:0000256" key="3">
    <source>
        <dbReference type="ARBA" id="ARBA00022723"/>
    </source>
</evidence>